<comment type="caution">
    <text evidence="1">The sequence shown here is derived from an EMBL/GenBank/DDBJ whole genome shotgun (WGS) entry which is preliminary data.</text>
</comment>
<dbReference type="Pfam" id="PF11751">
    <property type="entry name" value="PorP_SprF"/>
    <property type="match status" value="1"/>
</dbReference>
<protein>
    <recommendedName>
        <fullName evidence="2">Type IX secretion system membrane protein PorP/SprF</fullName>
    </recommendedName>
</protein>
<evidence type="ECO:0000313" key="1">
    <source>
        <dbReference type="EMBL" id="KKN28422.1"/>
    </source>
</evidence>
<reference evidence="1" key="1">
    <citation type="journal article" date="2015" name="Nature">
        <title>Complex archaea that bridge the gap between prokaryotes and eukaryotes.</title>
        <authorList>
            <person name="Spang A."/>
            <person name="Saw J.H."/>
            <person name="Jorgensen S.L."/>
            <person name="Zaremba-Niedzwiedzka K."/>
            <person name="Martijn J."/>
            <person name="Lind A.E."/>
            <person name="van Eijk R."/>
            <person name="Schleper C."/>
            <person name="Guy L."/>
            <person name="Ettema T.J."/>
        </authorList>
    </citation>
    <scope>NUCLEOTIDE SEQUENCE</scope>
</reference>
<dbReference type="NCBIfam" id="TIGR03519">
    <property type="entry name" value="T9SS_PorP_fam"/>
    <property type="match status" value="1"/>
</dbReference>
<dbReference type="EMBL" id="LAZR01002565">
    <property type="protein sequence ID" value="KKN28422.1"/>
    <property type="molecule type" value="Genomic_DNA"/>
</dbReference>
<evidence type="ECO:0008006" key="2">
    <source>
        <dbReference type="Google" id="ProtNLM"/>
    </source>
</evidence>
<name>A0A0F9PUJ7_9ZZZZ</name>
<dbReference type="InterPro" id="IPR019861">
    <property type="entry name" value="PorP/SprF_Bacteroidetes"/>
</dbReference>
<proteinExistence type="predicted"/>
<accession>A0A0F9PUJ7</accession>
<dbReference type="AlphaFoldDB" id="A0A0F9PUJ7"/>
<sequence>MIIKNSLLASIFFVLLFSETTCAQQDAQYTQYMFNTMSVNPAYAGSRGQLSIAALYRSQWVGLEGSPQTFTFNLQSPVRNSNVGYGLSVVNDKIGEGTVQETYIDGIISYTVDVSLQGKLSFGLKLGGNLLNLDFEQLRQREGFEEAVATDNIENRFSPNVGLGVYYHSNQFYAGLSAPNLLETEHFDNSNSDANNIDFLAKDRVNFYFITGYVFDLNDNIKLKPALLTKVVGGAPLQVDVSANFLFAEKFSFGAAYRWDAAVSALAGFQISDQILLGLAYDRETTAFGAQQFSNGSFEIFLRWELLKSFEKLVSPRFF</sequence>
<gene>
    <name evidence="1" type="ORF">LCGC14_0854390</name>
</gene>
<organism evidence="1">
    <name type="scientific">marine sediment metagenome</name>
    <dbReference type="NCBI Taxonomy" id="412755"/>
    <lineage>
        <taxon>unclassified sequences</taxon>
        <taxon>metagenomes</taxon>
        <taxon>ecological metagenomes</taxon>
    </lineage>
</organism>